<keyword evidence="1" id="KW-0472">Membrane</keyword>
<dbReference type="PANTHER" id="PTHR36833:SF1">
    <property type="entry name" value="INTEGRAL MEMBRANE TRANSPORT PROTEIN"/>
    <property type="match status" value="1"/>
</dbReference>
<keyword evidence="1" id="KW-0812">Transmembrane</keyword>
<comment type="caution">
    <text evidence="2">The sequence shown here is derived from an EMBL/GenBank/DDBJ whole genome shotgun (WGS) entry which is preliminary data.</text>
</comment>
<reference evidence="2 3" key="1">
    <citation type="journal article" date="2016" name="Nat. Commun.">
        <title>Thousands of microbial genomes shed light on interconnected biogeochemical processes in an aquifer system.</title>
        <authorList>
            <person name="Anantharaman K."/>
            <person name="Brown C.T."/>
            <person name="Hug L.A."/>
            <person name="Sharon I."/>
            <person name="Castelle C.J."/>
            <person name="Probst A.J."/>
            <person name="Thomas B.C."/>
            <person name="Singh A."/>
            <person name="Wilkins M.J."/>
            <person name="Karaoz U."/>
            <person name="Brodie E.L."/>
            <person name="Williams K.H."/>
            <person name="Hubbard S.S."/>
            <person name="Banfield J.F."/>
        </authorList>
    </citation>
    <scope>NUCLEOTIDE SEQUENCE [LARGE SCALE GENOMIC DNA]</scope>
</reference>
<name>A0A1G2PEL2_9BACT</name>
<feature type="transmembrane region" description="Helical" evidence="1">
    <location>
        <begin position="149"/>
        <end position="177"/>
    </location>
</feature>
<feature type="transmembrane region" description="Helical" evidence="1">
    <location>
        <begin position="59"/>
        <end position="81"/>
    </location>
</feature>
<proteinExistence type="predicted"/>
<feature type="transmembrane region" description="Helical" evidence="1">
    <location>
        <begin position="110"/>
        <end position="143"/>
    </location>
</feature>
<feature type="transmembrane region" description="Helical" evidence="1">
    <location>
        <begin position="31"/>
        <end position="53"/>
    </location>
</feature>
<organism evidence="2 3">
    <name type="scientific">Candidatus Taylorbacteria bacterium RIFOXYD2_FULL_36_9</name>
    <dbReference type="NCBI Taxonomy" id="1802338"/>
    <lineage>
        <taxon>Bacteria</taxon>
        <taxon>Candidatus Tayloriibacteriota</taxon>
    </lineage>
</organism>
<sequence>MADKIMFKEIKFAIYSIKKNIQSSAELRTSFLMNIIGMAINNTAFIFLWVFFVKSVGVIGGWTAIDIIGLQGFTAISYGVVLSGANGLRKIPNYVATGSFDRFMLSPKNLILRIATSSFGASAIGDITFGVVCIFVYCFLIHISLYQILIAVVLLFLASLVFLSMTILIASVSFLFTDASSVHEGMFEIFLTPALFHGGAFQGVMRFIFTFLIPSLLIGTIPLEALKDISVMKIILMIVMAFFLFFLSIFLFKRSVRKYESSNFMTFGN</sequence>
<gene>
    <name evidence="2" type="ORF">A2541_01250</name>
</gene>
<accession>A0A1G2PEL2</accession>
<evidence type="ECO:0008006" key="4">
    <source>
        <dbReference type="Google" id="ProtNLM"/>
    </source>
</evidence>
<evidence type="ECO:0000313" key="2">
    <source>
        <dbReference type="EMBL" id="OHA46790.1"/>
    </source>
</evidence>
<dbReference type="STRING" id="1802338.A2541_01250"/>
<protein>
    <recommendedName>
        <fullName evidence="4">ABC-2 type transporter domain-containing protein</fullName>
    </recommendedName>
</protein>
<keyword evidence="1" id="KW-1133">Transmembrane helix</keyword>
<evidence type="ECO:0000313" key="3">
    <source>
        <dbReference type="Proteomes" id="UP000176965"/>
    </source>
</evidence>
<evidence type="ECO:0000256" key="1">
    <source>
        <dbReference type="SAM" id="Phobius"/>
    </source>
</evidence>
<dbReference type="Proteomes" id="UP000176965">
    <property type="component" value="Unassembled WGS sequence"/>
</dbReference>
<dbReference type="EMBL" id="MHSQ01000027">
    <property type="protein sequence ID" value="OHA46790.1"/>
    <property type="molecule type" value="Genomic_DNA"/>
</dbReference>
<dbReference type="AlphaFoldDB" id="A0A1G2PEL2"/>
<dbReference type="PANTHER" id="PTHR36833">
    <property type="entry name" value="SLR0610 PROTEIN-RELATED"/>
    <property type="match status" value="1"/>
</dbReference>
<feature type="transmembrane region" description="Helical" evidence="1">
    <location>
        <begin position="234"/>
        <end position="252"/>
    </location>
</feature>
<dbReference type="InterPro" id="IPR010390">
    <property type="entry name" value="ABC-2_transporter-like"/>
</dbReference>
<dbReference type="Pfam" id="PF06182">
    <property type="entry name" value="ABC2_membrane_6"/>
    <property type="match status" value="1"/>
</dbReference>